<name>A0A448WVN5_9PLAT</name>
<dbReference type="GO" id="GO:0005858">
    <property type="term" value="C:axonemal dynein complex"/>
    <property type="evidence" value="ECO:0007669"/>
    <property type="project" value="TreeGrafter"/>
</dbReference>
<organism evidence="2 3">
    <name type="scientific">Protopolystoma xenopodis</name>
    <dbReference type="NCBI Taxonomy" id="117903"/>
    <lineage>
        <taxon>Eukaryota</taxon>
        <taxon>Metazoa</taxon>
        <taxon>Spiralia</taxon>
        <taxon>Lophotrochozoa</taxon>
        <taxon>Platyhelminthes</taxon>
        <taxon>Monogenea</taxon>
        <taxon>Polyopisthocotylea</taxon>
        <taxon>Polystomatidea</taxon>
        <taxon>Polystomatidae</taxon>
        <taxon>Protopolystoma</taxon>
    </lineage>
</organism>
<protein>
    <submittedName>
        <fullName evidence="2">Uncharacterized protein</fullName>
    </submittedName>
</protein>
<evidence type="ECO:0000313" key="3">
    <source>
        <dbReference type="Proteomes" id="UP000784294"/>
    </source>
</evidence>
<dbReference type="Gene3D" id="3.40.50.300">
    <property type="entry name" value="P-loop containing nucleotide triphosphate hydrolases"/>
    <property type="match status" value="1"/>
</dbReference>
<dbReference type="OrthoDB" id="5593012at2759"/>
<reference evidence="2" key="1">
    <citation type="submission" date="2018-11" db="EMBL/GenBank/DDBJ databases">
        <authorList>
            <consortium name="Pathogen Informatics"/>
        </authorList>
    </citation>
    <scope>NUCLEOTIDE SEQUENCE</scope>
</reference>
<dbReference type="GO" id="GO:0045505">
    <property type="term" value="F:dynein intermediate chain binding"/>
    <property type="evidence" value="ECO:0007669"/>
    <property type="project" value="InterPro"/>
</dbReference>
<evidence type="ECO:0000256" key="1">
    <source>
        <dbReference type="ARBA" id="ARBA00008887"/>
    </source>
</evidence>
<dbReference type="Proteomes" id="UP000784294">
    <property type="component" value="Unassembled WGS sequence"/>
</dbReference>
<dbReference type="EMBL" id="CAAALY010050928">
    <property type="protein sequence ID" value="VEL21370.1"/>
    <property type="molecule type" value="Genomic_DNA"/>
</dbReference>
<dbReference type="InterPro" id="IPR027417">
    <property type="entry name" value="P-loop_NTPase"/>
</dbReference>
<dbReference type="AlphaFoldDB" id="A0A448WVN5"/>
<keyword evidence="3" id="KW-1185">Reference proteome</keyword>
<dbReference type="PANTHER" id="PTHR46532:SF4">
    <property type="entry name" value="AAA+ ATPASE DOMAIN-CONTAINING PROTEIN"/>
    <property type="match status" value="1"/>
</dbReference>
<dbReference type="Pfam" id="PF12775">
    <property type="entry name" value="AAA_7"/>
    <property type="match status" value="1"/>
</dbReference>
<accession>A0A448WVN5</accession>
<dbReference type="InterPro" id="IPR026983">
    <property type="entry name" value="DHC"/>
</dbReference>
<dbReference type="GO" id="GO:0051959">
    <property type="term" value="F:dynein light intermediate chain binding"/>
    <property type="evidence" value="ECO:0007669"/>
    <property type="project" value="InterPro"/>
</dbReference>
<dbReference type="GO" id="GO:0007018">
    <property type="term" value="P:microtubule-based movement"/>
    <property type="evidence" value="ECO:0007669"/>
    <property type="project" value="InterPro"/>
</dbReference>
<gene>
    <name evidence="2" type="ORF">PXEA_LOCUS14810</name>
</gene>
<comment type="similarity">
    <text evidence="1">Belongs to the dynein heavy chain family.</text>
</comment>
<sequence length="107" mass="12142">MPWINLVETYQYPLRSTPVFSTILVPNQDNTVIEFLIGLISRQEKSVLLLGESGSAKTVIVNKYLKSLRPEENLFHDYNFSSATTPALFQVHSDFTSRNACFWPVCG</sequence>
<comment type="caution">
    <text evidence="2">The sequence shown here is derived from an EMBL/GenBank/DDBJ whole genome shotgun (WGS) entry which is preliminary data.</text>
</comment>
<dbReference type="PANTHER" id="PTHR46532">
    <property type="entry name" value="MALE FERTILITY FACTOR KL5"/>
    <property type="match status" value="1"/>
</dbReference>
<evidence type="ECO:0000313" key="2">
    <source>
        <dbReference type="EMBL" id="VEL21370.1"/>
    </source>
</evidence>
<proteinExistence type="inferred from homology"/>